<evidence type="ECO:0000313" key="1">
    <source>
        <dbReference type="EMBL" id="MPM99928.1"/>
    </source>
</evidence>
<proteinExistence type="predicted"/>
<dbReference type="AlphaFoldDB" id="A0A645EFP1"/>
<dbReference type="SUPFAM" id="SSF88659">
    <property type="entry name" value="Sigma3 and sigma4 domains of RNA polymerase sigma factors"/>
    <property type="match status" value="1"/>
</dbReference>
<dbReference type="EMBL" id="VSSQ01045984">
    <property type="protein sequence ID" value="MPM99928.1"/>
    <property type="molecule type" value="Genomic_DNA"/>
</dbReference>
<dbReference type="InterPro" id="IPR013324">
    <property type="entry name" value="RNA_pol_sigma_r3/r4-like"/>
</dbReference>
<sequence>MRKCIERLTSRHSDLFTPLIDAETDSDLTLQDLEDERAPFNPVKYASVLPSINEGKKLVEKIISPLDLDQRIMLVLFYMQDLTLLEIAGDFKSKWKRVRARLIPVREAIYSALPDIPASARVAMFTWLVHKEQDSAEVPADIVEAVLAASRAASKEYASIDHAPKSKKISFLDLFRKKKD</sequence>
<name>A0A645EFP1_9ZZZZ</name>
<gene>
    <name evidence="1" type="ORF">SDC9_147123</name>
</gene>
<reference evidence="1" key="1">
    <citation type="submission" date="2019-08" db="EMBL/GenBank/DDBJ databases">
        <authorList>
            <person name="Kucharzyk K."/>
            <person name="Murdoch R.W."/>
            <person name="Higgins S."/>
            <person name="Loffler F."/>
        </authorList>
    </citation>
    <scope>NUCLEOTIDE SEQUENCE</scope>
</reference>
<organism evidence="1">
    <name type="scientific">bioreactor metagenome</name>
    <dbReference type="NCBI Taxonomy" id="1076179"/>
    <lineage>
        <taxon>unclassified sequences</taxon>
        <taxon>metagenomes</taxon>
        <taxon>ecological metagenomes</taxon>
    </lineage>
</organism>
<accession>A0A645EFP1</accession>
<protein>
    <submittedName>
        <fullName evidence="1">Uncharacterized protein</fullName>
    </submittedName>
</protein>
<comment type="caution">
    <text evidence="1">The sequence shown here is derived from an EMBL/GenBank/DDBJ whole genome shotgun (WGS) entry which is preliminary data.</text>
</comment>